<gene>
    <name evidence="1" type="ORF">GBA65_15800</name>
</gene>
<evidence type="ECO:0008006" key="3">
    <source>
        <dbReference type="Google" id="ProtNLM"/>
    </source>
</evidence>
<evidence type="ECO:0000313" key="1">
    <source>
        <dbReference type="EMBL" id="QIN79755.1"/>
    </source>
</evidence>
<sequence>MLSQGFRQAAAPTQAAWSGQFETLQSLEFEEGPTAQIEGDVATVTGTTIATHTDRTERNFVTWTLVNEGGEWKLDDIPSLETELI</sequence>
<dbReference type="KEGG" id="rmar:GBA65_15800"/>
<accession>A0A6G8PZX9</accession>
<dbReference type="Gene3D" id="3.10.450.50">
    <property type="match status" value="1"/>
</dbReference>
<dbReference type="AlphaFoldDB" id="A0A6G8PZX9"/>
<evidence type="ECO:0000313" key="2">
    <source>
        <dbReference type="Proteomes" id="UP000502706"/>
    </source>
</evidence>
<dbReference type="SUPFAM" id="SSF54427">
    <property type="entry name" value="NTF2-like"/>
    <property type="match status" value="1"/>
</dbReference>
<protein>
    <recommendedName>
        <fullName evidence="3">DUF4440 domain-containing protein</fullName>
    </recommendedName>
</protein>
<reference evidence="1 2" key="1">
    <citation type="submission" date="2019-10" db="EMBL/GenBank/DDBJ databases">
        <title>Rubrobacter sp nov SCSIO 52915 isolated from a deep-sea sediment in the South China Sea.</title>
        <authorList>
            <person name="Chen R.W."/>
        </authorList>
    </citation>
    <scope>NUCLEOTIDE SEQUENCE [LARGE SCALE GENOMIC DNA]</scope>
    <source>
        <strain evidence="1 2">SCSIO 52915</strain>
    </source>
</reference>
<dbReference type="InterPro" id="IPR032710">
    <property type="entry name" value="NTF2-like_dom_sf"/>
</dbReference>
<dbReference type="Proteomes" id="UP000502706">
    <property type="component" value="Chromosome"/>
</dbReference>
<proteinExistence type="predicted"/>
<keyword evidence="2" id="KW-1185">Reference proteome</keyword>
<dbReference type="EMBL" id="CP045121">
    <property type="protein sequence ID" value="QIN79755.1"/>
    <property type="molecule type" value="Genomic_DNA"/>
</dbReference>
<dbReference type="RefSeq" id="WP_166397425.1">
    <property type="nucleotide sequence ID" value="NZ_CP045121.1"/>
</dbReference>
<organism evidence="1 2">
    <name type="scientific">Rubrobacter marinus</name>
    <dbReference type="NCBI Taxonomy" id="2653852"/>
    <lineage>
        <taxon>Bacteria</taxon>
        <taxon>Bacillati</taxon>
        <taxon>Actinomycetota</taxon>
        <taxon>Rubrobacteria</taxon>
        <taxon>Rubrobacterales</taxon>
        <taxon>Rubrobacteraceae</taxon>
        <taxon>Rubrobacter</taxon>
    </lineage>
</organism>
<name>A0A6G8PZX9_9ACTN</name>